<evidence type="ECO:0000313" key="2">
    <source>
        <dbReference type="EMBL" id="SVE53868.1"/>
    </source>
</evidence>
<dbReference type="InterPro" id="IPR011659">
    <property type="entry name" value="WD40"/>
</dbReference>
<dbReference type="SUPFAM" id="SSF69304">
    <property type="entry name" value="Tricorn protease N-terminal domain"/>
    <property type="match status" value="1"/>
</dbReference>
<evidence type="ECO:0000256" key="1">
    <source>
        <dbReference type="ARBA" id="ARBA00009820"/>
    </source>
</evidence>
<dbReference type="PANTHER" id="PTHR36842">
    <property type="entry name" value="PROTEIN TOLB HOMOLOG"/>
    <property type="match status" value="1"/>
</dbReference>
<dbReference type="EMBL" id="UINC01224302">
    <property type="protein sequence ID" value="SVE53868.1"/>
    <property type="molecule type" value="Genomic_DNA"/>
</dbReference>
<evidence type="ECO:0008006" key="3">
    <source>
        <dbReference type="Google" id="ProtNLM"/>
    </source>
</evidence>
<dbReference type="PANTHER" id="PTHR36842:SF1">
    <property type="entry name" value="PROTEIN TOLB"/>
    <property type="match status" value="1"/>
</dbReference>
<gene>
    <name evidence="2" type="ORF">METZ01_LOCUS506722</name>
</gene>
<accession>A0A383ECM3</accession>
<dbReference type="InterPro" id="IPR011042">
    <property type="entry name" value="6-blade_b-propeller_TolB-like"/>
</dbReference>
<feature type="non-terminal residue" evidence="2">
    <location>
        <position position="1"/>
    </location>
</feature>
<name>A0A383ECM3_9ZZZZ</name>
<comment type="similarity">
    <text evidence="1">Belongs to the TolB family.</text>
</comment>
<dbReference type="Gene3D" id="2.120.10.30">
    <property type="entry name" value="TolB, C-terminal domain"/>
    <property type="match status" value="1"/>
</dbReference>
<reference evidence="2" key="1">
    <citation type="submission" date="2018-05" db="EMBL/GenBank/DDBJ databases">
        <authorList>
            <person name="Lanie J.A."/>
            <person name="Ng W.-L."/>
            <person name="Kazmierczak K.M."/>
            <person name="Andrzejewski T.M."/>
            <person name="Davidsen T.M."/>
            <person name="Wayne K.J."/>
            <person name="Tettelin H."/>
            <person name="Glass J.I."/>
            <person name="Rusch D."/>
            <person name="Podicherti R."/>
            <person name="Tsui H.-C.T."/>
            <person name="Winkler M.E."/>
        </authorList>
    </citation>
    <scope>NUCLEOTIDE SEQUENCE</scope>
</reference>
<proteinExistence type="inferred from homology"/>
<organism evidence="2">
    <name type="scientific">marine metagenome</name>
    <dbReference type="NCBI Taxonomy" id="408172"/>
    <lineage>
        <taxon>unclassified sequences</taxon>
        <taxon>metagenomes</taxon>
        <taxon>ecological metagenomes</taxon>
    </lineage>
</organism>
<sequence length="155" mass="16340">VVRTTLSVILFTAVVASCGGGTDSGPGGGLLISSNQTGDWEVFIFDPDSSLSYQVTHEGPYVPEGQAFGAIVPGNDFEAVWSPDGTQIALTSDRSSDSKLYIVDTAGAEITEFAETAVGEPAWSPDGTQIAFRRDFQGDVELYLADVDGSNVRQL</sequence>
<dbReference type="AlphaFoldDB" id="A0A383ECM3"/>
<feature type="non-terminal residue" evidence="2">
    <location>
        <position position="155"/>
    </location>
</feature>
<protein>
    <recommendedName>
        <fullName evidence="3">Dipeptidylpeptidase IV N-terminal domain-containing protein</fullName>
    </recommendedName>
</protein>
<dbReference type="Pfam" id="PF07676">
    <property type="entry name" value="PD40"/>
    <property type="match status" value="2"/>
</dbReference>